<evidence type="ECO:0000313" key="7">
    <source>
        <dbReference type="Proteomes" id="UP000327044"/>
    </source>
</evidence>
<organism evidence="6 7">
    <name type="scientific">Photinus pyralis</name>
    <name type="common">Common eastern firefly</name>
    <name type="synonym">Lampyris pyralis</name>
    <dbReference type="NCBI Taxonomy" id="7054"/>
    <lineage>
        <taxon>Eukaryota</taxon>
        <taxon>Metazoa</taxon>
        <taxon>Ecdysozoa</taxon>
        <taxon>Arthropoda</taxon>
        <taxon>Hexapoda</taxon>
        <taxon>Insecta</taxon>
        <taxon>Pterygota</taxon>
        <taxon>Neoptera</taxon>
        <taxon>Endopterygota</taxon>
        <taxon>Coleoptera</taxon>
        <taxon>Polyphaga</taxon>
        <taxon>Elateriformia</taxon>
        <taxon>Elateroidea</taxon>
        <taxon>Lampyridae</taxon>
        <taxon>Lampyrinae</taxon>
        <taxon>Photinus</taxon>
    </lineage>
</organism>
<feature type="compositionally biased region" description="Low complexity" evidence="4">
    <location>
        <begin position="205"/>
        <end position="215"/>
    </location>
</feature>
<dbReference type="SMART" id="SM00249">
    <property type="entry name" value="PHD"/>
    <property type="match status" value="1"/>
</dbReference>
<reference evidence="6 7" key="1">
    <citation type="journal article" date="2018" name="Elife">
        <title>Firefly genomes illuminate parallel origins of bioluminescence in beetles.</title>
        <authorList>
            <person name="Fallon T.R."/>
            <person name="Lower S.E."/>
            <person name="Chang C.H."/>
            <person name="Bessho-Uehara M."/>
            <person name="Martin G.J."/>
            <person name="Bewick A.J."/>
            <person name="Behringer M."/>
            <person name="Debat H.J."/>
            <person name="Wong I."/>
            <person name="Day J.C."/>
            <person name="Suvorov A."/>
            <person name="Silva C.J."/>
            <person name="Stanger-Hall K.F."/>
            <person name="Hall D.W."/>
            <person name="Schmitz R.J."/>
            <person name="Nelson D.R."/>
            <person name="Lewis S.M."/>
            <person name="Shigenobu S."/>
            <person name="Bybee S.M."/>
            <person name="Larracuente A.M."/>
            <person name="Oba Y."/>
            <person name="Weng J.K."/>
        </authorList>
    </citation>
    <scope>NUCLEOTIDE SEQUENCE [LARGE SCALE GENOMIC DNA]</scope>
    <source>
        <strain evidence="6">1611_PpyrPB1</strain>
        <tissue evidence="6">Whole body</tissue>
    </source>
</reference>
<accession>A0A5N3ZZY4</accession>
<keyword evidence="2" id="KW-0863">Zinc-finger</keyword>
<evidence type="ECO:0000313" key="6">
    <source>
        <dbReference type="EMBL" id="KAB0790630.1"/>
    </source>
</evidence>
<dbReference type="GO" id="GO:0008270">
    <property type="term" value="F:zinc ion binding"/>
    <property type="evidence" value="ECO:0007669"/>
    <property type="project" value="UniProtKB-KW"/>
</dbReference>
<comment type="caution">
    <text evidence="6">The sequence shown here is derived from an EMBL/GenBank/DDBJ whole genome shotgun (WGS) entry which is preliminary data.</text>
</comment>
<keyword evidence="3" id="KW-0862">Zinc</keyword>
<proteinExistence type="predicted"/>
<feature type="domain" description="Zinc finger PHD-type" evidence="5">
    <location>
        <begin position="248"/>
        <end position="296"/>
    </location>
</feature>
<dbReference type="InParanoid" id="A0A5N3ZZY4"/>
<name>A0A5N3ZZY4_PHOPY</name>
<keyword evidence="1" id="KW-0479">Metal-binding</keyword>
<dbReference type="InterPro" id="IPR013083">
    <property type="entry name" value="Znf_RING/FYVE/PHD"/>
</dbReference>
<dbReference type="InterPro" id="IPR001965">
    <property type="entry name" value="Znf_PHD"/>
</dbReference>
<evidence type="ECO:0000256" key="4">
    <source>
        <dbReference type="SAM" id="MobiDB-lite"/>
    </source>
</evidence>
<dbReference type="InterPro" id="IPR011011">
    <property type="entry name" value="Znf_FYVE_PHD"/>
</dbReference>
<feature type="region of interest" description="Disordered" evidence="4">
    <location>
        <begin position="151"/>
        <end position="245"/>
    </location>
</feature>
<keyword evidence="7" id="KW-1185">Reference proteome</keyword>
<dbReference type="EMBL" id="VVIM01000986">
    <property type="protein sequence ID" value="KAB0790630.1"/>
    <property type="molecule type" value="Genomic_DNA"/>
</dbReference>
<feature type="compositionally biased region" description="Basic and acidic residues" evidence="4">
    <location>
        <begin position="152"/>
        <end position="161"/>
    </location>
</feature>
<dbReference type="Proteomes" id="UP000327044">
    <property type="component" value="Unassembled WGS sequence"/>
</dbReference>
<dbReference type="CDD" id="cd15517">
    <property type="entry name" value="PHD_TCF19_like"/>
    <property type="match status" value="1"/>
</dbReference>
<feature type="compositionally biased region" description="Polar residues" evidence="4">
    <location>
        <begin position="106"/>
        <end position="121"/>
    </location>
</feature>
<feature type="region of interest" description="Disordered" evidence="4">
    <location>
        <begin position="69"/>
        <end position="130"/>
    </location>
</feature>
<evidence type="ECO:0000256" key="1">
    <source>
        <dbReference type="ARBA" id="ARBA00022723"/>
    </source>
</evidence>
<dbReference type="Gene3D" id="3.30.40.10">
    <property type="entry name" value="Zinc/RING finger domain, C3HC4 (zinc finger)"/>
    <property type="match status" value="1"/>
</dbReference>
<dbReference type="SUPFAM" id="SSF57903">
    <property type="entry name" value="FYVE/PHD zinc finger"/>
    <property type="match status" value="1"/>
</dbReference>
<evidence type="ECO:0000259" key="5">
    <source>
        <dbReference type="SMART" id="SM00249"/>
    </source>
</evidence>
<gene>
    <name evidence="6" type="ORF">PPYR_14932</name>
</gene>
<evidence type="ECO:0000256" key="3">
    <source>
        <dbReference type="ARBA" id="ARBA00022833"/>
    </source>
</evidence>
<protein>
    <recommendedName>
        <fullName evidence="5">Zinc finger PHD-type domain-containing protein</fullName>
    </recommendedName>
</protein>
<evidence type="ECO:0000256" key="2">
    <source>
        <dbReference type="ARBA" id="ARBA00022771"/>
    </source>
</evidence>
<dbReference type="AlphaFoldDB" id="A0A5N3ZZY4"/>
<sequence>MSPVSTYYTENVQRWLQTHPGRAVTIAQVGELYGAAFMKAACVQTAVNGFKNTGIYPLNPQIFPDWMFEPSETTNRPMEEATPRSVTPQPALQLPVPEHRTPLKALSQNRINPSPTVPENDQSLDDLYPPSCSNASAFTVTPKQVVSIPQAAERKTNLNDRRRGKTVILTSTPYKKELEDTLAARSGQSSKKMPKRNLEKKSSKQTKTVSSTSTHKTCKKQVALKPAPKVDESGSSSSSEGEEDGETTCLYCNELFSNSKSEEGWIKCQKCNLWAHEQCAGIEPNDADVYECDFCH</sequence>